<accession>A0AAV0BA07</accession>
<evidence type="ECO:0000313" key="3">
    <source>
        <dbReference type="EMBL" id="CAH7683399.1"/>
    </source>
</evidence>
<dbReference type="Proteomes" id="UP001153365">
    <property type="component" value="Unassembled WGS sequence"/>
</dbReference>
<keyword evidence="2" id="KW-0472">Membrane</keyword>
<dbReference type="EMBL" id="CALTRL010004658">
    <property type="protein sequence ID" value="CAH7683399.1"/>
    <property type="molecule type" value="Genomic_DNA"/>
</dbReference>
<name>A0AAV0BA07_PHAPC</name>
<evidence type="ECO:0000256" key="2">
    <source>
        <dbReference type="SAM" id="Phobius"/>
    </source>
</evidence>
<feature type="region of interest" description="Disordered" evidence="1">
    <location>
        <begin position="133"/>
        <end position="152"/>
    </location>
</feature>
<keyword evidence="2" id="KW-0812">Transmembrane</keyword>
<keyword evidence="2" id="KW-1133">Transmembrane helix</keyword>
<comment type="caution">
    <text evidence="3">The sequence shown here is derived from an EMBL/GenBank/DDBJ whole genome shotgun (WGS) entry which is preliminary data.</text>
</comment>
<dbReference type="AlphaFoldDB" id="A0AAV0BA07"/>
<feature type="transmembrane region" description="Helical" evidence="2">
    <location>
        <begin position="12"/>
        <end position="31"/>
    </location>
</feature>
<organism evidence="3 4">
    <name type="scientific">Phakopsora pachyrhizi</name>
    <name type="common">Asian soybean rust disease fungus</name>
    <dbReference type="NCBI Taxonomy" id="170000"/>
    <lineage>
        <taxon>Eukaryota</taxon>
        <taxon>Fungi</taxon>
        <taxon>Dikarya</taxon>
        <taxon>Basidiomycota</taxon>
        <taxon>Pucciniomycotina</taxon>
        <taxon>Pucciniomycetes</taxon>
        <taxon>Pucciniales</taxon>
        <taxon>Phakopsoraceae</taxon>
        <taxon>Phakopsora</taxon>
    </lineage>
</organism>
<gene>
    <name evidence="3" type="ORF">PPACK8108_LOCUS16885</name>
</gene>
<evidence type="ECO:0000256" key="1">
    <source>
        <dbReference type="SAM" id="MobiDB-lite"/>
    </source>
</evidence>
<protein>
    <submittedName>
        <fullName evidence="3">Expressed protein</fullName>
    </submittedName>
</protein>
<evidence type="ECO:0000313" key="4">
    <source>
        <dbReference type="Proteomes" id="UP001153365"/>
    </source>
</evidence>
<keyword evidence="4" id="KW-1185">Reference proteome</keyword>
<proteinExistence type="predicted"/>
<feature type="compositionally biased region" description="Basic residues" evidence="1">
    <location>
        <begin position="133"/>
        <end position="143"/>
    </location>
</feature>
<sequence>MSLYLTCLFLRTFHFRFLSFLISLFVIVSLFNSTKTRVNCLFTQGVEDKRSFIIEKNTKNNFLSSLNLGSGAVEKTDPNLATLEIKRISKIPKFYEGLIEDDSFGQVLPDSKDQENLPITLIKRRFKAHTHRRNRNIQSHGRKIAAGDSRSRKSSKFNNLVDKAFSGRKIGDATCESQLNNIIPPPIYIATNEVYMCGESYERATVKL</sequence>
<reference evidence="3" key="1">
    <citation type="submission" date="2022-06" db="EMBL/GenBank/DDBJ databases">
        <authorList>
            <consortium name="SYNGENTA / RWTH Aachen University"/>
        </authorList>
    </citation>
    <scope>NUCLEOTIDE SEQUENCE</scope>
</reference>